<protein>
    <recommendedName>
        <fullName evidence="6">Hydantoinase</fullName>
    </recommendedName>
</protein>
<dbReference type="EMBL" id="MAYT01000023">
    <property type="protein sequence ID" value="OCA87183.1"/>
    <property type="molecule type" value="Genomic_DNA"/>
</dbReference>
<dbReference type="Pfam" id="PF05378">
    <property type="entry name" value="Hydant_A_N"/>
    <property type="match status" value="1"/>
</dbReference>
<feature type="domain" description="Hydantoinase/oxoprolinase N-terminal" evidence="2">
    <location>
        <begin position="12"/>
        <end position="188"/>
    </location>
</feature>
<feature type="domain" description="Hydantoinase A/oxoprolinase" evidence="1">
    <location>
        <begin position="210"/>
        <end position="497"/>
    </location>
</feature>
<gene>
    <name evidence="4" type="ORF">A8F95_07920</name>
</gene>
<dbReference type="SUPFAM" id="SSF53067">
    <property type="entry name" value="Actin-like ATPase domain"/>
    <property type="match status" value="1"/>
</dbReference>
<comment type="caution">
    <text evidence="4">The sequence shown here is derived from an EMBL/GenBank/DDBJ whole genome shotgun (WGS) entry which is preliminary data.</text>
</comment>
<proteinExistence type="predicted"/>
<dbReference type="InterPro" id="IPR008040">
    <property type="entry name" value="Hydant_A_N"/>
</dbReference>
<dbReference type="Proteomes" id="UP000092578">
    <property type="component" value="Unassembled WGS sequence"/>
</dbReference>
<evidence type="ECO:0008006" key="6">
    <source>
        <dbReference type="Google" id="ProtNLM"/>
    </source>
</evidence>
<dbReference type="InterPro" id="IPR045079">
    <property type="entry name" value="Oxoprolinase-like"/>
</dbReference>
<sequence length="693" mass="74927">MSVTGNVLNKVRVGIDTGGTFTDCVLWQNEKQPIVVKVPSTPQNPAEAIINGLQRLCDLAGIPVEEVDLLAHGTTVATNAMLQEQWAKVGLITTKGFRDTLEIGTQMRPELYQLQQKKTAPIVPRHLRMEVTERIDPQGKVVDELNKEEVYEALKKLLSEDIESLAVSFLFSYANSEHEALVREAAAELDPELYVCISSEVSPEFREYPRTSTTVINGALAPVVRRYIRYLREELQSRGIGEKLNIMQSNGGIVSGKEAEVSSHNLILSGPAGGAVAAAEIARKANFPNALTFDMGGTSSDIGIIIDGKPQVVQGTSVNDVYPLQVPTVDIHTIGAGGGSIGWKDKGGALKVGPKSAGAVPGPACYGKGGTEPTVTDANLFLGRLDPENYLGGEFTVYPEKSYAALEKLAKELDLDVERVASGILEVANASMAGALRVVSSRRGYDPRDFALIAFGGAGPLHATALARELGIKTVIIPSSAGVLCAQGLLLSDMRHDFTHTEVVALDIADSASLERSFVELGERGAARLKGEGVPSECIHLKRSLDLRYKGQEYYLNVPVEGEVTRELLQEAAGSFHEVHKNTYGHAAENEPVEVVNLRLSAIGEIERLDDEQVVKQEVGLNANTPINHRSVYFNEYGWMDTPIYHRGGFSLDTEIAGPAIIVQMDTTMIVEPQQTVRVDEQGNLIVSLEGRA</sequence>
<dbReference type="GO" id="GO:0006749">
    <property type="term" value="P:glutathione metabolic process"/>
    <property type="evidence" value="ECO:0007669"/>
    <property type="project" value="TreeGrafter"/>
</dbReference>
<dbReference type="RefSeq" id="WP_065410628.1">
    <property type="nucleotide sequence ID" value="NZ_MAYT01000023.1"/>
</dbReference>
<dbReference type="PANTHER" id="PTHR11365:SF23">
    <property type="entry name" value="HYPOTHETICAL 5-OXOPROLINASE (EUROFUNG)-RELATED"/>
    <property type="match status" value="1"/>
</dbReference>
<dbReference type="AlphaFoldDB" id="A0A1B9ATJ9"/>
<dbReference type="Pfam" id="PF19278">
    <property type="entry name" value="Hydant_A_C"/>
    <property type="match status" value="1"/>
</dbReference>
<dbReference type="InterPro" id="IPR043129">
    <property type="entry name" value="ATPase_NBD"/>
</dbReference>
<organism evidence="4 5">
    <name type="scientific">Pseudobacillus wudalianchiensis</name>
    <dbReference type="NCBI Taxonomy" id="1743143"/>
    <lineage>
        <taxon>Bacteria</taxon>
        <taxon>Bacillati</taxon>
        <taxon>Bacillota</taxon>
        <taxon>Bacilli</taxon>
        <taxon>Bacillales</taxon>
        <taxon>Bacillaceae</taxon>
        <taxon>Pseudobacillus</taxon>
    </lineage>
</organism>
<name>A0A1B9ATJ9_9BACI</name>
<dbReference type="Pfam" id="PF01968">
    <property type="entry name" value="Hydantoinase_A"/>
    <property type="match status" value="1"/>
</dbReference>
<evidence type="ECO:0000259" key="3">
    <source>
        <dbReference type="Pfam" id="PF19278"/>
    </source>
</evidence>
<dbReference type="GO" id="GO:0017168">
    <property type="term" value="F:5-oxoprolinase (ATP-hydrolyzing) activity"/>
    <property type="evidence" value="ECO:0007669"/>
    <property type="project" value="TreeGrafter"/>
</dbReference>
<accession>A0A1B9ATJ9</accession>
<evidence type="ECO:0000259" key="2">
    <source>
        <dbReference type="Pfam" id="PF05378"/>
    </source>
</evidence>
<evidence type="ECO:0000313" key="4">
    <source>
        <dbReference type="EMBL" id="OCA87183.1"/>
    </source>
</evidence>
<dbReference type="PANTHER" id="PTHR11365">
    <property type="entry name" value="5-OXOPROLINASE RELATED"/>
    <property type="match status" value="1"/>
</dbReference>
<feature type="domain" description="Acetophenone carboxylase-like C-terminal" evidence="3">
    <location>
        <begin position="510"/>
        <end position="682"/>
    </location>
</feature>
<dbReference type="InterPro" id="IPR049517">
    <property type="entry name" value="ACX-like_C"/>
</dbReference>
<evidence type="ECO:0000259" key="1">
    <source>
        <dbReference type="Pfam" id="PF01968"/>
    </source>
</evidence>
<dbReference type="GO" id="GO:0005829">
    <property type="term" value="C:cytosol"/>
    <property type="evidence" value="ECO:0007669"/>
    <property type="project" value="TreeGrafter"/>
</dbReference>
<reference evidence="5" key="1">
    <citation type="submission" date="2016-05" db="EMBL/GenBank/DDBJ databases">
        <authorList>
            <person name="Liu B."/>
            <person name="Wang J."/>
            <person name="Zhu Y."/>
            <person name="Liu G."/>
            <person name="Chen Q."/>
            <person name="Chen Z."/>
            <person name="Lan J."/>
            <person name="Che J."/>
            <person name="Ge C."/>
            <person name="Shi H."/>
            <person name="Pan Z."/>
            <person name="Liu X."/>
        </authorList>
    </citation>
    <scope>NUCLEOTIDE SEQUENCE [LARGE SCALE GENOMIC DNA]</scope>
    <source>
        <strain evidence="5">FJAT-27215</strain>
    </source>
</reference>
<keyword evidence="5" id="KW-1185">Reference proteome</keyword>
<dbReference type="InterPro" id="IPR002821">
    <property type="entry name" value="Hydantoinase_A"/>
</dbReference>
<evidence type="ECO:0000313" key="5">
    <source>
        <dbReference type="Proteomes" id="UP000092578"/>
    </source>
</evidence>